<reference evidence="11" key="2">
    <citation type="submission" date="2020-02" db="EMBL/GenBank/DDBJ databases">
        <authorList>
            <person name="Gilchrist C.L.M."/>
            <person name="Chooi Y.-H."/>
        </authorList>
    </citation>
    <scope>NUCLEOTIDE SEQUENCE</scope>
    <source>
        <strain evidence="11">MST-FP2251</strain>
    </source>
</reference>
<dbReference type="GO" id="GO:0000033">
    <property type="term" value="F:alpha-1,3-mannosyltransferase activity"/>
    <property type="evidence" value="ECO:0007669"/>
    <property type="project" value="TreeGrafter"/>
</dbReference>
<dbReference type="PANTHER" id="PTHR31392:SF1">
    <property type="entry name" value="ALPHA-1,3-MANNOSYLTRANSFERASE MNN1-RELATED"/>
    <property type="match status" value="1"/>
</dbReference>
<evidence type="ECO:0000313" key="11">
    <source>
        <dbReference type="EMBL" id="KAF9884981.1"/>
    </source>
</evidence>
<comment type="similarity">
    <text evidence="2">Belongs to the MNN1/MNT family.</text>
</comment>
<keyword evidence="4" id="KW-0808">Transferase</keyword>
<dbReference type="Proteomes" id="UP001194746">
    <property type="component" value="Unassembled WGS sequence"/>
</dbReference>
<evidence type="ECO:0000256" key="8">
    <source>
        <dbReference type="ARBA" id="ARBA00023136"/>
    </source>
</evidence>
<keyword evidence="9" id="KW-0325">Glycoprotein</keyword>
<feature type="compositionally biased region" description="Polar residues" evidence="10">
    <location>
        <begin position="100"/>
        <end position="121"/>
    </location>
</feature>
<keyword evidence="12" id="KW-1185">Reference proteome</keyword>
<feature type="region of interest" description="Disordered" evidence="10">
    <location>
        <begin position="92"/>
        <end position="129"/>
    </location>
</feature>
<evidence type="ECO:0000256" key="6">
    <source>
        <dbReference type="ARBA" id="ARBA00022968"/>
    </source>
</evidence>
<dbReference type="InterPro" id="IPR022751">
    <property type="entry name" value="Alpha_mannosyltransferase"/>
</dbReference>
<comment type="subcellular location">
    <subcellularLocation>
        <location evidence="1">Membrane</location>
        <topology evidence="1">Single-pass type II membrane protein</topology>
    </subcellularLocation>
</comment>
<protein>
    <recommendedName>
        <fullName evidence="13">Alpha-1,3-mannosyltransferase</fullName>
    </recommendedName>
</protein>
<dbReference type="AlphaFoldDB" id="A0AAD4GPZ8"/>
<keyword evidence="5" id="KW-0812">Transmembrane</keyword>
<keyword evidence="8" id="KW-0472">Membrane</keyword>
<evidence type="ECO:0000256" key="9">
    <source>
        <dbReference type="ARBA" id="ARBA00023180"/>
    </source>
</evidence>
<dbReference type="Pfam" id="PF11051">
    <property type="entry name" value="Mannosyl_trans3"/>
    <property type="match status" value="1"/>
</dbReference>
<dbReference type="EMBL" id="VCAU01000107">
    <property type="protein sequence ID" value="KAF9884981.1"/>
    <property type="molecule type" value="Genomic_DNA"/>
</dbReference>
<keyword evidence="6" id="KW-0735">Signal-anchor</keyword>
<reference evidence="11" key="1">
    <citation type="journal article" date="2019" name="Beilstein J. Org. Chem.">
        <title>Nanangenines: drimane sesquiterpenoids as the dominant metabolite cohort of a novel Australian fungus, Aspergillus nanangensis.</title>
        <authorList>
            <person name="Lacey H.J."/>
            <person name="Gilchrist C.L.M."/>
            <person name="Crombie A."/>
            <person name="Kalaitzis J.A."/>
            <person name="Vuong D."/>
            <person name="Rutledge P.J."/>
            <person name="Turner P."/>
            <person name="Pitt J.I."/>
            <person name="Lacey E."/>
            <person name="Chooi Y.H."/>
            <person name="Piggott A.M."/>
        </authorList>
    </citation>
    <scope>NUCLEOTIDE SEQUENCE</scope>
    <source>
        <strain evidence="11">MST-FP2251</strain>
    </source>
</reference>
<evidence type="ECO:0000256" key="10">
    <source>
        <dbReference type="SAM" id="MobiDB-lite"/>
    </source>
</evidence>
<evidence type="ECO:0000256" key="3">
    <source>
        <dbReference type="ARBA" id="ARBA00022676"/>
    </source>
</evidence>
<dbReference type="GO" id="GO:0016020">
    <property type="term" value="C:membrane"/>
    <property type="evidence" value="ECO:0007669"/>
    <property type="project" value="UniProtKB-SubCell"/>
</dbReference>
<keyword evidence="3" id="KW-0328">Glycosyltransferase</keyword>
<sequence>MALLYGVQNARRSRSTAMRALFLVVVIFVCYNSIQPSHGVFQRLHPTHVEHSAPGTPVRPIQESPIAGPKEILGNERPQKEQMAPVVENELARSVDENTQKPFSQSQPNPLSQVSVPNQKPISAIPPTGLQDGLRRMMSLLPDELRTTDLLRPIDGTGERKIHEIGLRARAFRTLYDAWEALHLIPREEGMYQRDDIIQYLQTHPDVGKNLQMDTTKIIHLYEDYRSLLMRLSSLLFPFTAPYFSSHMMLHGSFYSGRKGLVFSASDSQALYMITSIKSIRKLGCDLPIEVMYLGDTDLGEDFRETLEAIPGVMTRDLSQMVREEGWTLAGWAGKPFALLFSSFREAIFVDADALFMRNPAVLFEDPAYKAEGALFFKDRLMMPGSKKKWMQQILPKPISKKARELRLWTGESTHMQESGVVVVDKWKHFVSLLLVARLNGPDRDGNKEKKKTGVYDMVYGDKETFWLGWELAGDLGYAFHDGSAAVLGSSKKTEQDEPKDSKKDVGSKKDSDPKKDTNSKGDNNSKKDADSKKDGDPKKDASSKKNTDSKKEADSKKDAADANAGNFSICAPQLLHLDRDDRPLWFNGWLLPNKFSKEHNASPVELVEYIKEPSSVHAPGSWKLTKSNICCLRSDEVYALEEKEKEVLNMIIGTARELGAI</sequence>
<evidence type="ECO:0000256" key="4">
    <source>
        <dbReference type="ARBA" id="ARBA00022679"/>
    </source>
</evidence>
<evidence type="ECO:0000256" key="5">
    <source>
        <dbReference type="ARBA" id="ARBA00022692"/>
    </source>
</evidence>
<gene>
    <name evidence="11" type="ORF">FE257_000891</name>
</gene>
<dbReference type="GO" id="GO:0006493">
    <property type="term" value="P:protein O-linked glycosylation"/>
    <property type="evidence" value="ECO:0007669"/>
    <property type="project" value="TreeGrafter"/>
</dbReference>
<feature type="region of interest" description="Disordered" evidence="10">
    <location>
        <begin position="489"/>
        <end position="560"/>
    </location>
</feature>
<accession>A0AAD4GPZ8</accession>
<name>A0AAD4GPZ8_ASPNN</name>
<dbReference type="PANTHER" id="PTHR31392">
    <property type="entry name" value="ALPHA-1,3-MANNOSYLTRANSFERASE MNN1-RELATED"/>
    <property type="match status" value="1"/>
</dbReference>
<evidence type="ECO:0000256" key="1">
    <source>
        <dbReference type="ARBA" id="ARBA00004606"/>
    </source>
</evidence>
<evidence type="ECO:0000256" key="2">
    <source>
        <dbReference type="ARBA" id="ARBA00009105"/>
    </source>
</evidence>
<organism evidence="11 12">
    <name type="scientific">Aspergillus nanangensis</name>
    <dbReference type="NCBI Taxonomy" id="2582783"/>
    <lineage>
        <taxon>Eukaryota</taxon>
        <taxon>Fungi</taxon>
        <taxon>Dikarya</taxon>
        <taxon>Ascomycota</taxon>
        <taxon>Pezizomycotina</taxon>
        <taxon>Eurotiomycetes</taxon>
        <taxon>Eurotiomycetidae</taxon>
        <taxon>Eurotiales</taxon>
        <taxon>Aspergillaceae</taxon>
        <taxon>Aspergillus</taxon>
        <taxon>Aspergillus subgen. Circumdati</taxon>
    </lineage>
</organism>
<proteinExistence type="inferred from homology"/>
<feature type="compositionally biased region" description="Basic and acidic residues" evidence="10">
    <location>
        <begin position="492"/>
        <end position="560"/>
    </location>
</feature>
<keyword evidence="7" id="KW-1133">Transmembrane helix</keyword>
<dbReference type="GO" id="GO:0005794">
    <property type="term" value="C:Golgi apparatus"/>
    <property type="evidence" value="ECO:0007669"/>
    <property type="project" value="TreeGrafter"/>
</dbReference>
<evidence type="ECO:0008006" key="13">
    <source>
        <dbReference type="Google" id="ProtNLM"/>
    </source>
</evidence>
<comment type="caution">
    <text evidence="11">The sequence shown here is derived from an EMBL/GenBank/DDBJ whole genome shotgun (WGS) entry which is preliminary data.</text>
</comment>
<evidence type="ECO:0000313" key="12">
    <source>
        <dbReference type="Proteomes" id="UP001194746"/>
    </source>
</evidence>
<dbReference type="InterPro" id="IPR029044">
    <property type="entry name" value="Nucleotide-diphossugar_trans"/>
</dbReference>
<dbReference type="SUPFAM" id="SSF53448">
    <property type="entry name" value="Nucleotide-diphospho-sugar transferases"/>
    <property type="match status" value="1"/>
</dbReference>
<evidence type="ECO:0000256" key="7">
    <source>
        <dbReference type="ARBA" id="ARBA00022989"/>
    </source>
</evidence>